<dbReference type="GO" id="GO:0006402">
    <property type="term" value="P:mRNA catabolic process"/>
    <property type="evidence" value="ECO:0007669"/>
    <property type="project" value="UniProtKB-UniRule"/>
</dbReference>
<dbReference type="SUPFAM" id="SSF55666">
    <property type="entry name" value="Ribonuclease PH domain 2-like"/>
    <property type="match status" value="2"/>
</dbReference>
<dbReference type="SUPFAM" id="SSF50249">
    <property type="entry name" value="Nucleic acid-binding proteins"/>
    <property type="match status" value="1"/>
</dbReference>
<reference evidence="11 14" key="3">
    <citation type="submission" date="2020-10" db="EMBL/GenBank/DDBJ databases">
        <title>Ca. Dormibacterota MAGs.</title>
        <authorList>
            <person name="Montgomery K."/>
        </authorList>
    </citation>
    <scope>NUCLEOTIDE SEQUENCE [LARGE SCALE GENOMIC DNA]</scope>
    <source>
        <strain evidence="11">SC8812_S17_18</strain>
    </source>
</reference>
<dbReference type="GO" id="GO:0003723">
    <property type="term" value="F:RNA binding"/>
    <property type="evidence" value="ECO:0007669"/>
    <property type="project" value="UniProtKB-UniRule"/>
</dbReference>
<dbReference type="Proteomes" id="UP000606991">
    <property type="component" value="Unassembled WGS sequence"/>
</dbReference>
<dbReference type="Gene3D" id="3.30.1370.10">
    <property type="entry name" value="K Homology domain, type 1"/>
    <property type="match status" value="1"/>
</dbReference>
<dbReference type="HAMAP" id="MF_01595">
    <property type="entry name" value="PNPase"/>
    <property type="match status" value="1"/>
</dbReference>
<dbReference type="FunFam" id="3.30.230.70:FF:000001">
    <property type="entry name" value="Polyribonucleotide nucleotidyltransferase"/>
    <property type="match status" value="1"/>
</dbReference>
<dbReference type="CDD" id="cd04472">
    <property type="entry name" value="S1_PNPase"/>
    <property type="match status" value="1"/>
</dbReference>
<dbReference type="SUPFAM" id="SSF54791">
    <property type="entry name" value="Eukaryotic type KH-domain (KH-domain type I)"/>
    <property type="match status" value="1"/>
</dbReference>
<dbReference type="RefSeq" id="WP_337312818.1">
    <property type="nucleotide sequence ID" value="NZ_JAEKNS010000124.1"/>
</dbReference>
<evidence type="ECO:0000313" key="12">
    <source>
        <dbReference type="EMBL" id="PZR78165.1"/>
    </source>
</evidence>
<dbReference type="InterPro" id="IPR020568">
    <property type="entry name" value="Ribosomal_Su5_D2-typ_SF"/>
</dbReference>
<dbReference type="InterPro" id="IPR015848">
    <property type="entry name" value="PNPase_PH_RNA-bd_bac/org-type"/>
</dbReference>
<sequence>MAYQKFESEYAGQKLTVETGHIAEQANGALLIRCRDVVVLVTATANKAPREGIDFFPLTCDYEEKLYSVGRIPGSFPRREGRPSEAGVLASRMIDRPLRPLFPKDFRNDVQIIATVLSADQEQDPSTLAVTGASLALAISDIPHAGPVGCVRVGMLDGQLMLNPTLQQIAESELDLVVAGTSDSISMVEAGARQVSEDVMLQAMRMAHDEIKRLVQFQLDIRNALGPKPTMNYPPVGTDPEVASAVHELVADRIGQAARNSNKAAREAQLDELKAEVQQQLAERFPEKRADVSKAFESETKKAVRNAILHEGVRPDGRRTDEIRPIWAQVGVLPRTHGSAIFTRGQTQALSIVTLGSGQDQQKIDGLGLEEFKRFMHHYNFPPYSVGEARFQRAPGRREIGHGALAERALHNVMPDEADFPYVVRIVTEILSSNGSTSMASVCGSCLALMDAAVPLVAPVAGIAMGLITDEGDDRAAILSDIQGMEDALGDMDFKVAGTQTGITALQMDMKIKGLRWELVEQALEQARVGRIHILDKMAEALAQPRSEMSPWAPRIETIQINPDKIRDVIGPGGKMIRKIVEETGCQIDIEDDGRVSIASANAAAREQALAMIRDLTDDVEIGKIYKGRVARLMGFGAFVEIAPKKEGLVRIGQLAEHRVEKVEDVVNIGDEIMVKVIEVDDRGRINLSRKEAIRDLAKQQSEAAGAGSGGPA</sequence>
<comment type="function">
    <text evidence="9">Involved in mRNA degradation. Catalyzes the phosphorolysis of single-stranded polyribonucleotides processively in the 3'- to 5'-direction.</text>
</comment>
<dbReference type="CDD" id="cd02393">
    <property type="entry name" value="KH-I_PNPase"/>
    <property type="match status" value="1"/>
</dbReference>
<dbReference type="NCBIfam" id="NF008805">
    <property type="entry name" value="PRK11824.1"/>
    <property type="match status" value="1"/>
</dbReference>
<dbReference type="InterPro" id="IPR004087">
    <property type="entry name" value="KH_dom"/>
</dbReference>
<organism evidence="12 13">
    <name type="scientific">Candidatus Aeolococcus gillhamiae</name>
    <dbReference type="NCBI Taxonomy" id="3127015"/>
    <lineage>
        <taxon>Bacteria</taxon>
        <taxon>Bacillati</taxon>
        <taxon>Candidatus Dormiibacterota</taxon>
        <taxon>Candidatus Dormibacteria</taxon>
        <taxon>Candidatus Aeolococcales</taxon>
        <taxon>Candidatus Aeolococcaceae</taxon>
        <taxon>Candidatus Aeolococcus</taxon>
    </lineage>
</organism>
<evidence type="ECO:0000256" key="2">
    <source>
        <dbReference type="ARBA" id="ARBA00007404"/>
    </source>
</evidence>
<name>A0A2W5Z5N4_9BACT</name>
<dbReference type="CDD" id="cd11363">
    <property type="entry name" value="RNase_PH_PNPase_1"/>
    <property type="match status" value="1"/>
</dbReference>
<dbReference type="EMBL" id="QHBU01000268">
    <property type="protein sequence ID" value="PZR78165.1"/>
    <property type="molecule type" value="Genomic_DNA"/>
</dbReference>
<dbReference type="InterPro" id="IPR036612">
    <property type="entry name" value="KH_dom_type_1_sf"/>
</dbReference>
<comment type="caution">
    <text evidence="12">The sequence shown here is derived from an EMBL/GenBank/DDBJ whole genome shotgun (WGS) entry which is preliminary data.</text>
</comment>
<dbReference type="InterPro" id="IPR027408">
    <property type="entry name" value="PNPase/RNase_PH_dom_sf"/>
</dbReference>
<dbReference type="SMART" id="SM00322">
    <property type="entry name" value="KH"/>
    <property type="match status" value="1"/>
</dbReference>
<evidence type="ECO:0000256" key="8">
    <source>
        <dbReference type="ARBA" id="ARBA00022884"/>
    </source>
</evidence>
<dbReference type="InterPro" id="IPR012340">
    <property type="entry name" value="NA-bd_OB-fold"/>
</dbReference>
<dbReference type="GO" id="GO:0006396">
    <property type="term" value="P:RNA processing"/>
    <property type="evidence" value="ECO:0007669"/>
    <property type="project" value="InterPro"/>
</dbReference>
<dbReference type="Pfam" id="PF03726">
    <property type="entry name" value="PNPase"/>
    <property type="match status" value="1"/>
</dbReference>
<evidence type="ECO:0000256" key="4">
    <source>
        <dbReference type="ARBA" id="ARBA00022679"/>
    </source>
</evidence>
<dbReference type="Gene3D" id="3.30.230.70">
    <property type="entry name" value="GHMP Kinase, N-terminal domain"/>
    <property type="match status" value="2"/>
</dbReference>
<dbReference type="Pfam" id="PF01138">
    <property type="entry name" value="RNase_PH"/>
    <property type="match status" value="2"/>
</dbReference>
<dbReference type="GO" id="GO:0005829">
    <property type="term" value="C:cytosol"/>
    <property type="evidence" value="ECO:0007669"/>
    <property type="project" value="TreeGrafter"/>
</dbReference>
<feature type="binding site" evidence="9">
    <location>
        <position position="487"/>
    </location>
    <ligand>
        <name>Mg(2+)</name>
        <dbReference type="ChEBI" id="CHEBI:18420"/>
    </ligand>
</feature>
<dbReference type="SMART" id="SM00316">
    <property type="entry name" value="S1"/>
    <property type="match status" value="1"/>
</dbReference>
<evidence type="ECO:0000256" key="7">
    <source>
        <dbReference type="ARBA" id="ARBA00022842"/>
    </source>
</evidence>
<dbReference type="PANTHER" id="PTHR11252">
    <property type="entry name" value="POLYRIBONUCLEOTIDE NUCLEOTIDYLTRANSFERASE"/>
    <property type="match status" value="1"/>
</dbReference>
<dbReference type="GO" id="GO:0000175">
    <property type="term" value="F:3'-5'-RNA exonuclease activity"/>
    <property type="evidence" value="ECO:0007669"/>
    <property type="project" value="TreeGrafter"/>
</dbReference>
<dbReference type="InterPro" id="IPR004088">
    <property type="entry name" value="KH_dom_type_1"/>
</dbReference>
<dbReference type="Gene3D" id="2.40.50.140">
    <property type="entry name" value="Nucleic acid-binding proteins"/>
    <property type="match status" value="1"/>
</dbReference>
<comment type="catalytic activity">
    <reaction evidence="9">
        <text>RNA(n+1) + phosphate = RNA(n) + a ribonucleoside 5'-diphosphate</text>
        <dbReference type="Rhea" id="RHEA:22096"/>
        <dbReference type="Rhea" id="RHEA-COMP:14527"/>
        <dbReference type="Rhea" id="RHEA-COMP:17342"/>
        <dbReference type="ChEBI" id="CHEBI:43474"/>
        <dbReference type="ChEBI" id="CHEBI:57930"/>
        <dbReference type="ChEBI" id="CHEBI:140395"/>
        <dbReference type="EC" id="2.7.7.8"/>
    </reaction>
</comment>
<dbReference type="Pfam" id="PF03725">
    <property type="entry name" value="RNase_PH_C"/>
    <property type="match status" value="1"/>
</dbReference>
<dbReference type="Pfam" id="PF00575">
    <property type="entry name" value="S1"/>
    <property type="match status" value="1"/>
</dbReference>
<dbReference type="InterPro" id="IPR036345">
    <property type="entry name" value="ExoRNase_PH_dom2_sf"/>
</dbReference>
<evidence type="ECO:0000313" key="13">
    <source>
        <dbReference type="Proteomes" id="UP000248724"/>
    </source>
</evidence>
<evidence type="ECO:0000256" key="1">
    <source>
        <dbReference type="ARBA" id="ARBA00004496"/>
    </source>
</evidence>
<dbReference type="FunFam" id="3.30.230.70:FF:000002">
    <property type="entry name" value="Polyribonucleotide nucleotidyltransferase"/>
    <property type="match status" value="1"/>
</dbReference>
<keyword evidence="5 9" id="KW-0548">Nucleotidyltransferase</keyword>
<dbReference type="InterPro" id="IPR015847">
    <property type="entry name" value="ExoRNase_PH_dom2"/>
</dbReference>
<feature type="binding site" evidence="9">
    <location>
        <position position="493"/>
    </location>
    <ligand>
        <name>Mg(2+)</name>
        <dbReference type="ChEBI" id="CHEBI:18420"/>
    </ligand>
</feature>
<keyword evidence="6 9" id="KW-0479">Metal-binding</keyword>
<dbReference type="InterPro" id="IPR012162">
    <property type="entry name" value="PNPase"/>
</dbReference>
<protein>
    <recommendedName>
        <fullName evidence="9">Polyribonucleotide nucleotidyltransferase</fullName>
        <ecNumber evidence="9">2.7.7.8</ecNumber>
    </recommendedName>
    <alternativeName>
        <fullName evidence="9">Polynucleotide phosphorylase</fullName>
        <shortName evidence="9">PNPase</shortName>
    </alternativeName>
</protein>
<accession>A0A934N094</accession>
<evidence type="ECO:0000313" key="14">
    <source>
        <dbReference type="Proteomes" id="UP000606991"/>
    </source>
</evidence>
<comment type="similarity">
    <text evidence="2 9">Belongs to the polyribonucleotide nucleotidyltransferase family.</text>
</comment>
<dbReference type="Pfam" id="PF00013">
    <property type="entry name" value="KH_1"/>
    <property type="match status" value="1"/>
</dbReference>
<dbReference type="GO" id="GO:0000287">
    <property type="term" value="F:magnesium ion binding"/>
    <property type="evidence" value="ECO:0007669"/>
    <property type="project" value="UniProtKB-UniRule"/>
</dbReference>
<gene>
    <name evidence="9 12" type="primary">pnp</name>
    <name evidence="12" type="ORF">DLM65_13925</name>
    <name evidence="11" type="ORF">JF886_12110</name>
</gene>
<keyword evidence="8 9" id="KW-0694">RNA-binding</keyword>
<dbReference type="EMBL" id="JAEKNS010000124">
    <property type="protein sequence ID" value="MBJ7595580.1"/>
    <property type="molecule type" value="Genomic_DNA"/>
</dbReference>
<dbReference type="FunFam" id="2.40.50.140:FF:000023">
    <property type="entry name" value="Polyribonucleotide nucleotidyltransferase"/>
    <property type="match status" value="1"/>
</dbReference>
<dbReference type="PROSITE" id="PS50084">
    <property type="entry name" value="KH_TYPE_1"/>
    <property type="match status" value="1"/>
</dbReference>
<dbReference type="InterPro" id="IPR036456">
    <property type="entry name" value="PNPase_PH_RNA-bd_sf"/>
</dbReference>
<dbReference type="AlphaFoldDB" id="A0A2W5Z5N4"/>
<feature type="domain" description="S1 motif" evidence="10">
    <location>
        <begin position="623"/>
        <end position="691"/>
    </location>
</feature>
<dbReference type="PANTHER" id="PTHR11252:SF0">
    <property type="entry name" value="POLYRIBONUCLEOTIDE NUCLEOTIDYLTRANSFERASE 1, MITOCHONDRIAL"/>
    <property type="match status" value="1"/>
</dbReference>
<comment type="subcellular location">
    <subcellularLocation>
        <location evidence="1 9">Cytoplasm</location>
    </subcellularLocation>
</comment>
<comment type="cofactor">
    <cofactor evidence="9">
        <name>Mg(2+)</name>
        <dbReference type="ChEBI" id="CHEBI:18420"/>
    </cofactor>
</comment>
<evidence type="ECO:0000256" key="3">
    <source>
        <dbReference type="ARBA" id="ARBA00022490"/>
    </source>
</evidence>
<dbReference type="Proteomes" id="UP000248724">
    <property type="component" value="Unassembled WGS sequence"/>
</dbReference>
<dbReference type="FunFam" id="3.30.1370.10:FF:000001">
    <property type="entry name" value="Polyribonucleotide nucleotidyltransferase"/>
    <property type="match status" value="1"/>
</dbReference>
<dbReference type="NCBIfam" id="TIGR03591">
    <property type="entry name" value="polynuc_phos"/>
    <property type="match status" value="1"/>
</dbReference>
<dbReference type="InterPro" id="IPR001247">
    <property type="entry name" value="ExoRNase_PH_dom1"/>
</dbReference>
<dbReference type="EC" id="2.7.7.8" evidence="9"/>
<proteinExistence type="inferred from homology"/>
<evidence type="ECO:0000256" key="5">
    <source>
        <dbReference type="ARBA" id="ARBA00022695"/>
    </source>
</evidence>
<dbReference type="SUPFAM" id="SSF54211">
    <property type="entry name" value="Ribosomal protein S5 domain 2-like"/>
    <property type="match status" value="2"/>
</dbReference>
<dbReference type="SUPFAM" id="SSF46915">
    <property type="entry name" value="Polynucleotide phosphorylase/guanosine pentaphosphate synthase (PNPase/GPSI), domain 3"/>
    <property type="match status" value="1"/>
</dbReference>
<keyword evidence="3 9" id="KW-0963">Cytoplasm</keyword>
<dbReference type="InterPro" id="IPR003029">
    <property type="entry name" value="S1_domain"/>
</dbReference>
<keyword evidence="4 9" id="KW-0808">Transferase</keyword>
<keyword evidence="7 9" id="KW-0460">Magnesium</keyword>
<accession>A0A2W5Z5N4</accession>
<evidence type="ECO:0000256" key="6">
    <source>
        <dbReference type="ARBA" id="ARBA00022723"/>
    </source>
</evidence>
<reference evidence="12 13" key="1">
    <citation type="journal article" date="2017" name="Nature">
        <title>Atmospheric trace gases support primary production in Antarctic desert surface soil.</title>
        <authorList>
            <person name="Ji M."/>
            <person name="Greening C."/>
            <person name="Vanwonterghem I."/>
            <person name="Carere C.R."/>
            <person name="Bay S.K."/>
            <person name="Steen J.A."/>
            <person name="Montgomery K."/>
            <person name="Lines T."/>
            <person name="Beardall J."/>
            <person name="van Dorst J."/>
            <person name="Snape I."/>
            <person name="Stott M.B."/>
            <person name="Hugenholtz P."/>
            <person name="Ferrari B.C."/>
        </authorList>
    </citation>
    <scope>NUCLEOTIDE SEQUENCE [LARGE SCALE GENOMIC DNA]</scope>
    <source>
        <strain evidence="12">RRmetagenome_bin12</strain>
    </source>
</reference>
<reference evidence="12" key="2">
    <citation type="submission" date="2018-05" db="EMBL/GenBank/DDBJ databases">
        <authorList>
            <person name="Ferrari B."/>
        </authorList>
    </citation>
    <scope>NUCLEOTIDE SEQUENCE</scope>
    <source>
        <strain evidence="12">RRmetagenome_bin12</strain>
    </source>
</reference>
<dbReference type="PROSITE" id="PS50126">
    <property type="entry name" value="S1"/>
    <property type="match status" value="1"/>
</dbReference>
<dbReference type="PIRSF" id="PIRSF005499">
    <property type="entry name" value="PNPase"/>
    <property type="match status" value="1"/>
</dbReference>
<dbReference type="CDD" id="cd11364">
    <property type="entry name" value="RNase_PH_PNPase_2"/>
    <property type="match status" value="1"/>
</dbReference>
<evidence type="ECO:0000256" key="9">
    <source>
        <dbReference type="HAMAP-Rule" id="MF_01595"/>
    </source>
</evidence>
<dbReference type="GO" id="GO:0004654">
    <property type="term" value="F:polyribonucleotide nucleotidyltransferase activity"/>
    <property type="evidence" value="ECO:0007669"/>
    <property type="project" value="UniProtKB-UniRule"/>
</dbReference>
<evidence type="ECO:0000259" key="10">
    <source>
        <dbReference type="PROSITE" id="PS50126"/>
    </source>
</evidence>
<evidence type="ECO:0000313" key="11">
    <source>
        <dbReference type="EMBL" id="MBJ7595580.1"/>
    </source>
</evidence>